<feature type="transmembrane region" description="Helical" evidence="5">
    <location>
        <begin position="88"/>
        <end position="108"/>
    </location>
</feature>
<name>A0A2V1HUK2_9MICO</name>
<evidence type="ECO:0000256" key="3">
    <source>
        <dbReference type="ARBA" id="ARBA00022989"/>
    </source>
</evidence>
<keyword evidence="4 5" id="KW-0472">Membrane</keyword>
<evidence type="ECO:0000313" key="6">
    <source>
        <dbReference type="EMBL" id="PVZ96258.1"/>
    </source>
</evidence>
<keyword evidence="2 5" id="KW-0812">Transmembrane</keyword>
<evidence type="ECO:0000256" key="5">
    <source>
        <dbReference type="SAM" id="Phobius"/>
    </source>
</evidence>
<evidence type="ECO:0000256" key="4">
    <source>
        <dbReference type="ARBA" id="ARBA00023136"/>
    </source>
</evidence>
<accession>A0A2V1HUK2</accession>
<reference evidence="6 7" key="1">
    <citation type="submission" date="2018-05" db="EMBL/GenBank/DDBJ databases">
        <title>Amnibacterium sp. M8JJ-5, whole genome shotgun sequence.</title>
        <authorList>
            <person name="Tuo L."/>
        </authorList>
    </citation>
    <scope>NUCLEOTIDE SEQUENCE [LARGE SCALE GENOMIC DNA]</scope>
    <source>
        <strain evidence="6 7">M8JJ-5</strain>
    </source>
</reference>
<sequence>MTTPAPQITPPQALTSSEARTWTMLAHLSGLLAFAGPLVVFLLQKDKSEVVAREAKESLNFQISIAIYFTGLLLAGTVLTFVVVGVFILMLAPLVPLAGAILTIVAAVKANSTGSYRYPLTIRLVR</sequence>
<dbReference type="InterPro" id="IPR019109">
    <property type="entry name" value="MamF_MmsF"/>
</dbReference>
<organism evidence="6 7">
    <name type="scientific">Amnibacterium flavum</name>
    <dbReference type="NCBI Taxonomy" id="2173173"/>
    <lineage>
        <taxon>Bacteria</taxon>
        <taxon>Bacillati</taxon>
        <taxon>Actinomycetota</taxon>
        <taxon>Actinomycetes</taxon>
        <taxon>Micrococcales</taxon>
        <taxon>Microbacteriaceae</taxon>
        <taxon>Amnibacterium</taxon>
    </lineage>
</organism>
<proteinExistence type="predicted"/>
<dbReference type="Proteomes" id="UP000244893">
    <property type="component" value="Unassembled WGS sequence"/>
</dbReference>
<protein>
    <submittedName>
        <fullName evidence="6">DUF4870 domain-containing protein</fullName>
    </submittedName>
</protein>
<dbReference type="OrthoDB" id="9808930at2"/>
<comment type="caution">
    <text evidence="6">The sequence shown here is derived from an EMBL/GenBank/DDBJ whole genome shotgun (WGS) entry which is preliminary data.</text>
</comment>
<dbReference type="AlphaFoldDB" id="A0A2V1HUK2"/>
<keyword evidence="3 5" id="KW-1133">Transmembrane helix</keyword>
<feature type="transmembrane region" description="Helical" evidence="5">
    <location>
        <begin position="24"/>
        <end position="43"/>
    </location>
</feature>
<dbReference type="Pfam" id="PF09685">
    <property type="entry name" value="MamF_MmsF"/>
    <property type="match status" value="1"/>
</dbReference>
<feature type="transmembrane region" description="Helical" evidence="5">
    <location>
        <begin position="63"/>
        <end position="82"/>
    </location>
</feature>
<keyword evidence="7" id="KW-1185">Reference proteome</keyword>
<dbReference type="RefSeq" id="WP_116755992.1">
    <property type="nucleotide sequence ID" value="NZ_JBHUEX010000001.1"/>
</dbReference>
<evidence type="ECO:0000256" key="2">
    <source>
        <dbReference type="ARBA" id="ARBA00022692"/>
    </source>
</evidence>
<evidence type="ECO:0000256" key="1">
    <source>
        <dbReference type="ARBA" id="ARBA00004141"/>
    </source>
</evidence>
<comment type="subcellular location">
    <subcellularLocation>
        <location evidence="1">Membrane</location>
        <topology evidence="1">Multi-pass membrane protein</topology>
    </subcellularLocation>
</comment>
<dbReference type="EMBL" id="QEOP01000001">
    <property type="protein sequence ID" value="PVZ96258.1"/>
    <property type="molecule type" value="Genomic_DNA"/>
</dbReference>
<gene>
    <name evidence="6" type="ORF">DDQ50_07555</name>
</gene>
<evidence type="ECO:0000313" key="7">
    <source>
        <dbReference type="Proteomes" id="UP000244893"/>
    </source>
</evidence>